<organism evidence="10 11">
    <name type="scientific">Neocallimastix californiae</name>
    <dbReference type="NCBI Taxonomy" id="1754190"/>
    <lineage>
        <taxon>Eukaryota</taxon>
        <taxon>Fungi</taxon>
        <taxon>Fungi incertae sedis</taxon>
        <taxon>Chytridiomycota</taxon>
        <taxon>Chytridiomycota incertae sedis</taxon>
        <taxon>Neocallimastigomycetes</taxon>
        <taxon>Neocallimastigales</taxon>
        <taxon>Neocallimastigaceae</taxon>
        <taxon>Neocallimastix</taxon>
    </lineage>
</organism>
<feature type="region of interest" description="Disordered" evidence="7">
    <location>
        <begin position="391"/>
        <end position="429"/>
    </location>
</feature>
<dbReference type="Gene3D" id="3.30.40.10">
    <property type="entry name" value="Zinc/RING finger domain, C3HC4 (zinc finger)"/>
    <property type="match status" value="1"/>
</dbReference>
<dbReference type="Pfam" id="PF17123">
    <property type="entry name" value="zf-RING_11"/>
    <property type="match status" value="1"/>
</dbReference>
<dbReference type="Gene3D" id="2.60.200.20">
    <property type="match status" value="1"/>
</dbReference>
<dbReference type="InterPro" id="IPR000253">
    <property type="entry name" value="FHA_dom"/>
</dbReference>
<evidence type="ECO:0000313" key="10">
    <source>
        <dbReference type="EMBL" id="ORY85235.1"/>
    </source>
</evidence>
<evidence type="ECO:0008006" key="12">
    <source>
        <dbReference type="Google" id="ProtNLM"/>
    </source>
</evidence>
<dbReference type="GO" id="GO:0032153">
    <property type="term" value="C:cell division site"/>
    <property type="evidence" value="ECO:0007669"/>
    <property type="project" value="TreeGrafter"/>
</dbReference>
<dbReference type="SUPFAM" id="SSF49879">
    <property type="entry name" value="SMAD/FHA domain"/>
    <property type="match status" value="1"/>
</dbReference>
<dbReference type="GO" id="GO:0006511">
    <property type="term" value="P:ubiquitin-dependent protein catabolic process"/>
    <property type="evidence" value="ECO:0007669"/>
    <property type="project" value="TreeGrafter"/>
</dbReference>
<dbReference type="GO" id="GO:0061630">
    <property type="term" value="F:ubiquitin protein ligase activity"/>
    <property type="evidence" value="ECO:0007669"/>
    <property type="project" value="TreeGrafter"/>
</dbReference>
<evidence type="ECO:0000256" key="6">
    <source>
        <dbReference type="PROSITE-ProRule" id="PRU00175"/>
    </source>
</evidence>
<dbReference type="InterPro" id="IPR008984">
    <property type="entry name" value="SMAD_FHA_dom_sf"/>
</dbReference>
<keyword evidence="4" id="KW-0833">Ubl conjugation pathway</keyword>
<evidence type="ECO:0000256" key="2">
    <source>
        <dbReference type="ARBA" id="ARBA00022723"/>
    </source>
</evidence>
<feature type="domain" description="RING-type" evidence="9">
    <location>
        <begin position="209"/>
        <end position="252"/>
    </location>
</feature>
<reference evidence="10 11" key="1">
    <citation type="submission" date="2016-08" db="EMBL/GenBank/DDBJ databases">
        <title>A Parts List for Fungal Cellulosomes Revealed by Comparative Genomics.</title>
        <authorList>
            <consortium name="DOE Joint Genome Institute"/>
            <person name="Haitjema C.H."/>
            <person name="Gilmore S.P."/>
            <person name="Henske J.K."/>
            <person name="Solomon K.V."/>
            <person name="De Groot R."/>
            <person name="Kuo A."/>
            <person name="Mondo S.J."/>
            <person name="Salamov A.A."/>
            <person name="Labutti K."/>
            <person name="Zhao Z."/>
            <person name="Chiniquy J."/>
            <person name="Barry K."/>
            <person name="Brewer H.M."/>
            <person name="Purvine S.O."/>
            <person name="Wright A.T."/>
            <person name="Boxma B."/>
            <person name="Van Alen T."/>
            <person name="Hackstein J.H."/>
            <person name="Baker S.E."/>
            <person name="Grigoriev I.V."/>
            <person name="O'Malley M.A."/>
        </authorList>
    </citation>
    <scope>NUCLEOTIDE SEQUENCE [LARGE SCALE GENOMIC DNA]</scope>
    <source>
        <strain evidence="10 11">G1</strain>
    </source>
</reference>
<dbReference type="OrthoDB" id="687730at2759"/>
<dbReference type="SMART" id="SM00184">
    <property type="entry name" value="RING"/>
    <property type="match status" value="1"/>
</dbReference>
<evidence type="ECO:0000256" key="7">
    <source>
        <dbReference type="SAM" id="MobiDB-lite"/>
    </source>
</evidence>
<keyword evidence="1" id="KW-0808">Transferase</keyword>
<evidence type="ECO:0000259" key="8">
    <source>
        <dbReference type="PROSITE" id="PS50006"/>
    </source>
</evidence>
<dbReference type="GO" id="GO:0000151">
    <property type="term" value="C:ubiquitin ligase complex"/>
    <property type="evidence" value="ECO:0007669"/>
    <property type="project" value="TreeGrafter"/>
</dbReference>
<keyword evidence="5" id="KW-0862">Zinc</keyword>
<sequence length="429" mass="47487">MSTELVTSTENKISSNDKKCETIPVVSVRLVSYNDPTRSTTSLPFEPIERNLVEGVVAKIGRQVNRPTNNAAQASKESIWFQSKVVSRSHAEIWAKDCQVYLRDVGSSSGTFLNRMRLSPSNKESRPYPLKDGDIIQLGIDYQGKTQDIFKCVIIKIQITNRTYIQQQKRKANPARFMSALKALLSATNPYSTSFPGITEPVNNNPVDCCICLCHIGPFQALFIAPCSHCFHYKCINPILSSGDMFLCPVCRQVANLKASVSSDSLFDIDDELLEGEDKIHPMDSPSMLSSTPVNSISNIPHTHNHSTLVPNSIPTTQVNSVNITSDVVSSPPDVSSPINELSNTNQPISSLSNHHNSSTPIHELQNMNINENNNENITENQQFHVTENMNTENSNEPTDESNHYSSIPSENMMIDSSSNNTNNNTNNS</sequence>
<comment type="caution">
    <text evidence="10">The sequence shown here is derived from an EMBL/GenBank/DDBJ whole genome shotgun (WGS) entry which is preliminary data.</text>
</comment>
<dbReference type="GO" id="GO:0016567">
    <property type="term" value="P:protein ubiquitination"/>
    <property type="evidence" value="ECO:0007669"/>
    <property type="project" value="TreeGrafter"/>
</dbReference>
<proteinExistence type="predicted"/>
<evidence type="ECO:0000256" key="5">
    <source>
        <dbReference type="ARBA" id="ARBA00022833"/>
    </source>
</evidence>
<dbReference type="GO" id="GO:0008270">
    <property type="term" value="F:zinc ion binding"/>
    <property type="evidence" value="ECO:0007669"/>
    <property type="project" value="UniProtKB-KW"/>
</dbReference>
<evidence type="ECO:0000313" key="11">
    <source>
        <dbReference type="Proteomes" id="UP000193920"/>
    </source>
</evidence>
<dbReference type="Pfam" id="PF00498">
    <property type="entry name" value="FHA"/>
    <property type="match status" value="1"/>
</dbReference>
<dbReference type="SUPFAM" id="SSF57850">
    <property type="entry name" value="RING/U-box"/>
    <property type="match status" value="1"/>
</dbReference>
<dbReference type="SMART" id="SM00240">
    <property type="entry name" value="FHA"/>
    <property type="match status" value="1"/>
</dbReference>
<evidence type="ECO:0000256" key="3">
    <source>
        <dbReference type="ARBA" id="ARBA00022771"/>
    </source>
</evidence>
<dbReference type="AlphaFoldDB" id="A0A1Y2FR91"/>
<keyword evidence="11" id="KW-1185">Reference proteome</keyword>
<feature type="region of interest" description="Disordered" evidence="7">
    <location>
        <begin position="327"/>
        <end position="361"/>
    </location>
</feature>
<dbReference type="InterPro" id="IPR001841">
    <property type="entry name" value="Znf_RING"/>
</dbReference>
<accession>A0A1Y2FR91</accession>
<evidence type="ECO:0000259" key="9">
    <source>
        <dbReference type="PROSITE" id="PS50089"/>
    </source>
</evidence>
<feature type="compositionally biased region" description="Low complexity" evidence="7">
    <location>
        <begin position="417"/>
        <end position="429"/>
    </location>
</feature>
<keyword evidence="3 6" id="KW-0863">Zinc-finger</keyword>
<gene>
    <name evidence="10" type="ORF">LY90DRAFT_499167</name>
</gene>
<dbReference type="PANTHER" id="PTHR15067">
    <property type="entry name" value="E3 UBIQUITIN-PROTEIN LIGASE RNF8"/>
    <property type="match status" value="1"/>
</dbReference>
<feature type="compositionally biased region" description="Low complexity" evidence="7">
    <location>
        <begin position="327"/>
        <end position="338"/>
    </location>
</feature>
<keyword evidence="2" id="KW-0479">Metal-binding</keyword>
<dbReference type="GO" id="GO:0005829">
    <property type="term" value="C:cytosol"/>
    <property type="evidence" value="ECO:0007669"/>
    <property type="project" value="TreeGrafter"/>
</dbReference>
<feature type="domain" description="FHA" evidence="8">
    <location>
        <begin position="58"/>
        <end position="118"/>
    </location>
</feature>
<evidence type="ECO:0000256" key="4">
    <source>
        <dbReference type="ARBA" id="ARBA00022786"/>
    </source>
</evidence>
<name>A0A1Y2FR91_9FUNG</name>
<evidence type="ECO:0000256" key="1">
    <source>
        <dbReference type="ARBA" id="ARBA00022679"/>
    </source>
</evidence>
<feature type="compositionally biased region" description="Polar residues" evidence="7">
    <location>
        <begin position="339"/>
        <end position="361"/>
    </location>
</feature>
<dbReference type="PANTHER" id="PTHR15067:SF7">
    <property type="entry name" value="E3 UBIQUITIN-PROTEIN LIGASE DMA1-RELATED"/>
    <property type="match status" value="1"/>
</dbReference>
<dbReference type="STRING" id="1754190.A0A1Y2FR91"/>
<dbReference type="Proteomes" id="UP000193920">
    <property type="component" value="Unassembled WGS sequence"/>
</dbReference>
<protein>
    <recommendedName>
        <fullName evidence="12">SMAD/FHA domain-containing protein</fullName>
    </recommendedName>
</protein>
<dbReference type="PROSITE" id="PS50089">
    <property type="entry name" value="ZF_RING_2"/>
    <property type="match status" value="1"/>
</dbReference>
<dbReference type="EMBL" id="MCOG01000004">
    <property type="protein sequence ID" value="ORY85235.1"/>
    <property type="molecule type" value="Genomic_DNA"/>
</dbReference>
<dbReference type="PROSITE" id="PS50006">
    <property type="entry name" value="FHA_DOMAIN"/>
    <property type="match status" value="1"/>
</dbReference>
<dbReference type="InterPro" id="IPR013083">
    <property type="entry name" value="Znf_RING/FYVE/PHD"/>
</dbReference>